<evidence type="ECO:0000313" key="2">
    <source>
        <dbReference type="Proteomes" id="UP001318860"/>
    </source>
</evidence>
<sequence length="396" mass="44283">MELKNINHEKQKPTSVLQGDQFCISRILARETSKGQSSRIFYRAAEGVPFKWEMNPGTPKNPQEEDVIPPLSPSPLMQSLGLPLPNVDDHDHEPNELSSLKTSMIWGLRKMVKKSIIISKKVEILGKRSKHQESSRFGDSNGEFVSSYVKDSSFSSNSPYSSFSSNSRVVDTATIDGPFCCSPWNVSAILDEGSTRIYYCSHHKTAFAVEKDGSSLSKILARVSASDQFSGPLDNQHITPAGIPFTWEMQPGTPKITPENELIPPPSPKPAVQSLALPQPRLHDAGEKAKDSAWKTALLWIRKKKESENMQNGTSLRYHEKVEVCWSDEQYFDASFRESSVSVSSLTSSAPTLSRGGWRVSRIKRTFRGGYFSCGPWSRRDVLVFAKRKFKSFTSK</sequence>
<name>A0ABR0XIT6_REHGL</name>
<proteinExistence type="predicted"/>
<gene>
    <name evidence="1" type="ORF">DH2020_006403</name>
</gene>
<reference evidence="1 2" key="1">
    <citation type="journal article" date="2021" name="Comput. Struct. Biotechnol. J.">
        <title>De novo genome assembly of the potent medicinal plant Rehmannia glutinosa using nanopore technology.</title>
        <authorList>
            <person name="Ma L."/>
            <person name="Dong C."/>
            <person name="Song C."/>
            <person name="Wang X."/>
            <person name="Zheng X."/>
            <person name="Niu Y."/>
            <person name="Chen S."/>
            <person name="Feng W."/>
        </authorList>
    </citation>
    <scope>NUCLEOTIDE SEQUENCE [LARGE SCALE GENOMIC DNA]</scope>
    <source>
        <strain evidence="1">DH-2019</strain>
    </source>
</reference>
<dbReference type="PANTHER" id="PTHR33257:SF6">
    <property type="entry name" value="OXYSTEROL-BINDING 4B-LIKE PROTEIN"/>
    <property type="match status" value="1"/>
</dbReference>
<dbReference type="Pfam" id="PF05097">
    <property type="entry name" value="DUF688"/>
    <property type="match status" value="1"/>
</dbReference>
<accession>A0ABR0XIT6</accession>
<protein>
    <submittedName>
        <fullName evidence="1">Uncharacterized protein</fullName>
    </submittedName>
</protein>
<dbReference type="PANTHER" id="PTHR33257">
    <property type="entry name" value="OS05G0165500 PROTEIN"/>
    <property type="match status" value="1"/>
</dbReference>
<dbReference type="EMBL" id="JABTTQ020000004">
    <property type="protein sequence ID" value="KAK6159089.1"/>
    <property type="molecule type" value="Genomic_DNA"/>
</dbReference>
<evidence type="ECO:0000313" key="1">
    <source>
        <dbReference type="EMBL" id="KAK6159089.1"/>
    </source>
</evidence>
<comment type="caution">
    <text evidence="1">The sequence shown here is derived from an EMBL/GenBank/DDBJ whole genome shotgun (WGS) entry which is preliminary data.</text>
</comment>
<dbReference type="InterPro" id="IPR007789">
    <property type="entry name" value="DUF688"/>
</dbReference>
<dbReference type="Proteomes" id="UP001318860">
    <property type="component" value="Unassembled WGS sequence"/>
</dbReference>
<keyword evidence="2" id="KW-1185">Reference proteome</keyword>
<organism evidence="1 2">
    <name type="scientific">Rehmannia glutinosa</name>
    <name type="common">Chinese foxglove</name>
    <dbReference type="NCBI Taxonomy" id="99300"/>
    <lineage>
        <taxon>Eukaryota</taxon>
        <taxon>Viridiplantae</taxon>
        <taxon>Streptophyta</taxon>
        <taxon>Embryophyta</taxon>
        <taxon>Tracheophyta</taxon>
        <taxon>Spermatophyta</taxon>
        <taxon>Magnoliopsida</taxon>
        <taxon>eudicotyledons</taxon>
        <taxon>Gunneridae</taxon>
        <taxon>Pentapetalae</taxon>
        <taxon>asterids</taxon>
        <taxon>lamiids</taxon>
        <taxon>Lamiales</taxon>
        <taxon>Orobanchaceae</taxon>
        <taxon>Rehmannieae</taxon>
        <taxon>Rehmannia</taxon>
    </lineage>
</organism>